<accession>A0A917J121</accession>
<keyword evidence="3" id="KW-0963">Cytoplasm</keyword>
<dbReference type="EMBL" id="BMIB01000003">
    <property type="protein sequence ID" value="GGH70921.1"/>
    <property type="molecule type" value="Genomic_DNA"/>
</dbReference>
<feature type="domain" description="Enoyl reductase (ER)" evidence="7">
    <location>
        <begin position="22"/>
        <end position="343"/>
    </location>
</feature>
<dbReference type="PANTHER" id="PTHR44154">
    <property type="entry name" value="QUINONE OXIDOREDUCTASE"/>
    <property type="match status" value="1"/>
</dbReference>
<evidence type="ECO:0000259" key="7">
    <source>
        <dbReference type="SMART" id="SM00829"/>
    </source>
</evidence>
<evidence type="ECO:0000256" key="5">
    <source>
        <dbReference type="ARBA" id="ARBA00022884"/>
    </source>
</evidence>
<dbReference type="InterPro" id="IPR020843">
    <property type="entry name" value="ER"/>
</dbReference>
<dbReference type="CDD" id="cd08252">
    <property type="entry name" value="AL_MDR"/>
    <property type="match status" value="1"/>
</dbReference>
<dbReference type="GO" id="GO:0005737">
    <property type="term" value="C:cytoplasm"/>
    <property type="evidence" value="ECO:0007669"/>
    <property type="project" value="UniProtKB-SubCell"/>
</dbReference>
<dbReference type="GO" id="GO:0003723">
    <property type="term" value="F:RNA binding"/>
    <property type="evidence" value="ECO:0007669"/>
    <property type="project" value="UniProtKB-KW"/>
</dbReference>
<dbReference type="AlphaFoldDB" id="A0A917J121"/>
<dbReference type="InterPro" id="IPR014182">
    <property type="entry name" value="ADH_Zn_typ-1"/>
</dbReference>
<dbReference type="Pfam" id="PF13602">
    <property type="entry name" value="ADH_zinc_N_2"/>
    <property type="match status" value="1"/>
</dbReference>
<comment type="caution">
    <text evidence="8">The sequence shown here is derived from an EMBL/GenBank/DDBJ whole genome shotgun (WGS) entry which is preliminary data.</text>
</comment>
<dbReference type="Pfam" id="PF08240">
    <property type="entry name" value="ADH_N"/>
    <property type="match status" value="1"/>
</dbReference>
<keyword evidence="5" id="KW-0694">RNA-binding</keyword>
<dbReference type="InterPro" id="IPR013154">
    <property type="entry name" value="ADH-like_N"/>
</dbReference>
<comment type="similarity">
    <text evidence="6">Belongs to the zinc-containing alcohol dehydrogenase family. Quinone oxidoreductase subfamily.</text>
</comment>
<dbReference type="InterPro" id="IPR036291">
    <property type="entry name" value="NAD(P)-bd_dom_sf"/>
</dbReference>
<dbReference type="InterPro" id="IPR011032">
    <property type="entry name" value="GroES-like_sf"/>
</dbReference>
<proteinExistence type="inferred from homology"/>
<organism evidence="8 9">
    <name type="scientific">Filimonas zeae</name>
    <dbReference type="NCBI Taxonomy" id="1737353"/>
    <lineage>
        <taxon>Bacteria</taxon>
        <taxon>Pseudomonadati</taxon>
        <taxon>Bacteroidota</taxon>
        <taxon>Chitinophagia</taxon>
        <taxon>Chitinophagales</taxon>
        <taxon>Chitinophagaceae</taxon>
        <taxon>Filimonas</taxon>
    </lineage>
</organism>
<dbReference type="GO" id="GO:0016491">
    <property type="term" value="F:oxidoreductase activity"/>
    <property type="evidence" value="ECO:0007669"/>
    <property type="project" value="UniProtKB-KW"/>
</dbReference>
<keyword evidence="4" id="KW-0521">NADP</keyword>
<dbReference type="Proteomes" id="UP000627292">
    <property type="component" value="Unassembled WGS sequence"/>
</dbReference>
<dbReference type="InterPro" id="IPR051603">
    <property type="entry name" value="Zinc-ADH_QOR/CCCR"/>
</dbReference>
<sequence length="345" mass="37586">MIIKHRQDMKAVGIKTSLPIDAADSFIEFEAPKPQPSGRELLIKIHAIAVNPVDFKIRQNSAKDTVLDTPKILGWDAAGVVEAVGDQVTLFKTGDKVYYAGDITKAGSNAEYQLVDERIVGRKPETLNDVEAASVPLTALTAWEILFDRIRVSPVKDKGKAVLIIGGAGGVGSIAIQLAKKIVGLTVIATASRPETADWVKTMGADHVVNHKDLVNEVHKAGFTHVDFILDFVDTNGYWDAMAELIKPQGHIASITGSGQPVLLNKLKNKSVSFSWEFMFTRSSWHTEDIAEQHHILNNVAALIDNGTLQHTLQQTLTGLTAENLKQAHRLLESGKTIGKIAIRL</sequence>
<dbReference type="PANTHER" id="PTHR44154:SF1">
    <property type="entry name" value="QUINONE OXIDOREDUCTASE"/>
    <property type="match status" value="1"/>
</dbReference>
<evidence type="ECO:0000256" key="1">
    <source>
        <dbReference type="ARBA" id="ARBA00004496"/>
    </source>
</evidence>
<keyword evidence="6" id="KW-0862">Zinc</keyword>
<name>A0A917J121_9BACT</name>
<evidence type="ECO:0000256" key="6">
    <source>
        <dbReference type="RuleBase" id="RU364000"/>
    </source>
</evidence>
<dbReference type="SUPFAM" id="SSF51735">
    <property type="entry name" value="NAD(P)-binding Rossmann-fold domains"/>
    <property type="match status" value="1"/>
</dbReference>
<protein>
    <recommendedName>
        <fullName evidence="6">Zinc-type alcohol dehydrogenase-like protein</fullName>
    </recommendedName>
</protein>
<dbReference type="PROSITE" id="PS01162">
    <property type="entry name" value="QOR_ZETA_CRYSTAL"/>
    <property type="match status" value="1"/>
</dbReference>
<dbReference type="InterPro" id="IPR002364">
    <property type="entry name" value="Quin_OxRdtase/zeta-crystal_CS"/>
</dbReference>
<evidence type="ECO:0000313" key="8">
    <source>
        <dbReference type="EMBL" id="GGH70921.1"/>
    </source>
</evidence>
<evidence type="ECO:0000256" key="3">
    <source>
        <dbReference type="ARBA" id="ARBA00022490"/>
    </source>
</evidence>
<gene>
    <name evidence="8" type="ORF">GCM10011379_29710</name>
</gene>
<evidence type="ECO:0000256" key="2">
    <source>
        <dbReference type="ARBA" id="ARBA00011881"/>
    </source>
</evidence>
<evidence type="ECO:0000256" key="4">
    <source>
        <dbReference type="ARBA" id="ARBA00022857"/>
    </source>
</evidence>
<dbReference type="Gene3D" id="3.40.50.720">
    <property type="entry name" value="NAD(P)-binding Rossmann-like Domain"/>
    <property type="match status" value="1"/>
</dbReference>
<reference evidence="8" key="1">
    <citation type="journal article" date="2014" name="Int. J. Syst. Evol. Microbiol.">
        <title>Complete genome sequence of Corynebacterium casei LMG S-19264T (=DSM 44701T), isolated from a smear-ripened cheese.</title>
        <authorList>
            <consortium name="US DOE Joint Genome Institute (JGI-PGF)"/>
            <person name="Walter F."/>
            <person name="Albersmeier A."/>
            <person name="Kalinowski J."/>
            <person name="Ruckert C."/>
        </authorList>
    </citation>
    <scope>NUCLEOTIDE SEQUENCE</scope>
    <source>
        <strain evidence="8">CGMCC 1.15290</strain>
    </source>
</reference>
<keyword evidence="9" id="KW-1185">Reference proteome</keyword>
<keyword evidence="6" id="KW-0560">Oxidoreductase</keyword>
<dbReference type="Gene3D" id="3.90.180.10">
    <property type="entry name" value="Medium-chain alcohol dehydrogenases, catalytic domain"/>
    <property type="match status" value="1"/>
</dbReference>
<dbReference type="SUPFAM" id="SSF50129">
    <property type="entry name" value="GroES-like"/>
    <property type="match status" value="1"/>
</dbReference>
<reference evidence="8" key="2">
    <citation type="submission" date="2020-09" db="EMBL/GenBank/DDBJ databases">
        <authorList>
            <person name="Sun Q."/>
            <person name="Zhou Y."/>
        </authorList>
    </citation>
    <scope>NUCLEOTIDE SEQUENCE</scope>
    <source>
        <strain evidence="8">CGMCC 1.15290</strain>
    </source>
</reference>
<keyword evidence="6" id="KW-0479">Metal-binding</keyword>
<evidence type="ECO:0000313" key="9">
    <source>
        <dbReference type="Proteomes" id="UP000627292"/>
    </source>
</evidence>
<dbReference type="GO" id="GO:0008270">
    <property type="term" value="F:zinc ion binding"/>
    <property type="evidence" value="ECO:0007669"/>
    <property type="project" value="InterPro"/>
</dbReference>
<dbReference type="NCBIfam" id="TIGR02817">
    <property type="entry name" value="adh_fam_1"/>
    <property type="match status" value="1"/>
</dbReference>
<comment type="subunit">
    <text evidence="2">Homotetramer.</text>
</comment>
<dbReference type="SMART" id="SM00829">
    <property type="entry name" value="PKS_ER"/>
    <property type="match status" value="1"/>
</dbReference>
<comment type="subcellular location">
    <subcellularLocation>
        <location evidence="1">Cytoplasm</location>
    </subcellularLocation>
</comment>